<dbReference type="InterPro" id="IPR000873">
    <property type="entry name" value="AMP-dep_synth/lig_dom"/>
</dbReference>
<keyword evidence="6" id="KW-1185">Reference proteome</keyword>
<dbReference type="InterPro" id="IPR045851">
    <property type="entry name" value="AMP-bd_C_sf"/>
</dbReference>
<comment type="similarity">
    <text evidence="1">Belongs to the ATP-dependent AMP-binding enzyme family.</text>
</comment>
<evidence type="ECO:0000259" key="4">
    <source>
        <dbReference type="Pfam" id="PF13193"/>
    </source>
</evidence>
<dbReference type="GO" id="GO:0016405">
    <property type="term" value="F:CoA-ligase activity"/>
    <property type="evidence" value="ECO:0007669"/>
    <property type="project" value="TreeGrafter"/>
</dbReference>
<dbReference type="Proteomes" id="UP000800200">
    <property type="component" value="Unassembled WGS sequence"/>
</dbReference>
<feature type="domain" description="AMP-dependent synthetase/ligase" evidence="3">
    <location>
        <begin position="36"/>
        <end position="412"/>
    </location>
</feature>
<dbReference type="InterPro" id="IPR025110">
    <property type="entry name" value="AMP-bd_C"/>
</dbReference>
<dbReference type="PROSITE" id="PS00455">
    <property type="entry name" value="AMP_BINDING"/>
    <property type="match status" value="1"/>
</dbReference>
<proteinExistence type="inferred from homology"/>
<dbReference type="EMBL" id="ML994615">
    <property type="protein sequence ID" value="KAF2192551.1"/>
    <property type="molecule type" value="Genomic_DNA"/>
</dbReference>
<organism evidence="5 6">
    <name type="scientific">Zopfia rhizophila CBS 207.26</name>
    <dbReference type="NCBI Taxonomy" id="1314779"/>
    <lineage>
        <taxon>Eukaryota</taxon>
        <taxon>Fungi</taxon>
        <taxon>Dikarya</taxon>
        <taxon>Ascomycota</taxon>
        <taxon>Pezizomycotina</taxon>
        <taxon>Dothideomycetes</taxon>
        <taxon>Dothideomycetes incertae sedis</taxon>
        <taxon>Zopfiaceae</taxon>
        <taxon>Zopfia</taxon>
    </lineage>
</organism>
<gene>
    <name evidence="5" type="ORF">K469DRAFT_800621</name>
</gene>
<dbReference type="InterPro" id="IPR020845">
    <property type="entry name" value="AMP-binding_CS"/>
</dbReference>
<dbReference type="Gene3D" id="3.40.50.12780">
    <property type="entry name" value="N-terminal domain of ligase-like"/>
    <property type="match status" value="1"/>
</dbReference>
<dbReference type="Pfam" id="PF00501">
    <property type="entry name" value="AMP-binding"/>
    <property type="match status" value="1"/>
</dbReference>
<evidence type="ECO:0000256" key="1">
    <source>
        <dbReference type="ARBA" id="ARBA00006432"/>
    </source>
</evidence>
<dbReference type="OrthoDB" id="1898221at2759"/>
<keyword evidence="2 5" id="KW-0436">Ligase</keyword>
<dbReference type="Pfam" id="PF13193">
    <property type="entry name" value="AMP-binding_C"/>
    <property type="match status" value="1"/>
</dbReference>
<accession>A0A6A6EMN9</accession>
<protein>
    <submittedName>
        <fullName evidence="5">Putative amp dependent CoA ligase</fullName>
    </submittedName>
</protein>
<evidence type="ECO:0000313" key="5">
    <source>
        <dbReference type="EMBL" id="KAF2192551.1"/>
    </source>
</evidence>
<dbReference type="InterPro" id="IPR042099">
    <property type="entry name" value="ANL_N_sf"/>
</dbReference>
<evidence type="ECO:0000256" key="2">
    <source>
        <dbReference type="ARBA" id="ARBA00022598"/>
    </source>
</evidence>
<name>A0A6A6EMN9_9PEZI</name>
<dbReference type="PANTHER" id="PTHR24096:SF149">
    <property type="entry name" value="AMP-BINDING DOMAIN-CONTAINING PROTEIN-RELATED"/>
    <property type="match status" value="1"/>
</dbReference>
<evidence type="ECO:0000259" key="3">
    <source>
        <dbReference type="Pfam" id="PF00501"/>
    </source>
</evidence>
<dbReference type="AlphaFoldDB" id="A0A6A6EMN9"/>
<feature type="domain" description="AMP-binding enzyme C-terminal" evidence="4">
    <location>
        <begin position="463"/>
        <end position="510"/>
    </location>
</feature>
<reference evidence="5" key="1">
    <citation type="journal article" date="2020" name="Stud. Mycol.">
        <title>101 Dothideomycetes genomes: a test case for predicting lifestyles and emergence of pathogens.</title>
        <authorList>
            <person name="Haridas S."/>
            <person name="Albert R."/>
            <person name="Binder M."/>
            <person name="Bloem J."/>
            <person name="Labutti K."/>
            <person name="Salamov A."/>
            <person name="Andreopoulos B."/>
            <person name="Baker S."/>
            <person name="Barry K."/>
            <person name="Bills G."/>
            <person name="Bluhm B."/>
            <person name="Cannon C."/>
            <person name="Castanera R."/>
            <person name="Culley D."/>
            <person name="Daum C."/>
            <person name="Ezra D."/>
            <person name="Gonzalez J."/>
            <person name="Henrissat B."/>
            <person name="Kuo A."/>
            <person name="Liang C."/>
            <person name="Lipzen A."/>
            <person name="Lutzoni F."/>
            <person name="Magnuson J."/>
            <person name="Mondo S."/>
            <person name="Nolan M."/>
            <person name="Ohm R."/>
            <person name="Pangilinan J."/>
            <person name="Park H.-J."/>
            <person name="Ramirez L."/>
            <person name="Alfaro M."/>
            <person name="Sun H."/>
            <person name="Tritt A."/>
            <person name="Yoshinaga Y."/>
            <person name="Zwiers L.-H."/>
            <person name="Turgeon B."/>
            <person name="Goodwin S."/>
            <person name="Spatafora J."/>
            <person name="Crous P."/>
            <person name="Grigoriev I."/>
        </authorList>
    </citation>
    <scope>NUCLEOTIDE SEQUENCE</scope>
    <source>
        <strain evidence="5">CBS 207.26</strain>
    </source>
</reference>
<dbReference type="Gene3D" id="3.30.300.30">
    <property type="match status" value="1"/>
</dbReference>
<sequence length="517" mass="57651">MAAETIIRSTYAPVEISDDISIPQFITKYNPDNVSSDKVVHVDLIKGKELTYGGLREASGRASWGLQKNLGLEPRDVVCVLVQNSSDFVLLAHSIWWTGAVVSPINPLLTAKDILHCMKLVQPTHIAVSAAYYEKIREVCNRYDGGQYSVRPQVFSVLDRIEGVKKFPEDIEGMTPKESVQPYDLEGQSSKQVIASIIYSSGTTGKMKGVKISHYNHIINILQGRSSLPLRQNSDQRVIFFAPYCHIYGLGTIVLNGMWLGNFTCALPLFDLETFCQRFGRHKATLAYLVPPIVLQLVASDIPHKYDFSTLECMVVAAAPLKKALQKTIRAVFPQTKIIQGLPIFIFPGYGLSECSPSVLMQHETEEEYVGTCGKLLSSTDARLVEPVTGKDVGIGQEGELWVRGPQTMMGYVGDEVATRNTFIGDWLRTGDMMMRDSNNNFWATDRLKEMIKYKGLQIAPSELEDILVQHPHVIDAAVCAIYDNDQASEVPLAYVSLADPHHLLPERLKNSNPRRY</sequence>
<evidence type="ECO:0000313" key="6">
    <source>
        <dbReference type="Proteomes" id="UP000800200"/>
    </source>
</evidence>
<dbReference type="PANTHER" id="PTHR24096">
    <property type="entry name" value="LONG-CHAIN-FATTY-ACID--COA LIGASE"/>
    <property type="match status" value="1"/>
</dbReference>
<dbReference type="SUPFAM" id="SSF56801">
    <property type="entry name" value="Acetyl-CoA synthetase-like"/>
    <property type="match status" value="1"/>
</dbReference>